<feature type="transmembrane region" description="Helical" evidence="9">
    <location>
        <begin position="83"/>
        <end position="104"/>
    </location>
</feature>
<dbReference type="FunFam" id="3.40.50.300:FF:000854">
    <property type="entry name" value="Multidrug ABC transporter ATP-binding protein"/>
    <property type="match status" value="1"/>
</dbReference>
<comment type="subcellular location">
    <subcellularLocation>
        <location evidence="1">Cell membrane</location>
        <topology evidence="1">Multi-pass membrane protein</topology>
    </subcellularLocation>
</comment>
<dbReference type="Gene3D" id="1.20.1560.10">
    <property type="entry name" value="ABC transporter type 1, transmembrane domain"/>
    <property type="match status" value="1"/>
</dbReference>
<dbReference type="InterPro" id="IPR036640">
    <property type="entry name" value="ABC1_TM_sf"/>
</dbReference>
<evidence type="ECO:0000256" key="4">
    <source>
        <dbReference type="ARBA" id="ARBA00022692"/>
    </source>
</evidence>
<dbReference type="PANTHER" id="PTHR24221:SF654">
    <property type="entry name" value="ATP-BINDING CASSETTE SUB-FAMILY B MEMBER 6"/>
    <property type="match status" value="1"/>
</dbReference>
<dbReference type="Pfam" id="PF00005">
    <property type="entry name" value="ABC_tran"/>
    <property type="match status" value="1"/>
</dbReference>
<organism evidence="12 13">
    <name type="scientific">Ornithobacterium rhinotracheale</name>
    <dbReference type="NCBI Taxonomy" id="28251"/>
    <lineage>
        <taxon>Bacteria</taxon>
        <taxon>Pseudomonadati</taxon>
        <taxon>Bacteroidota</taxon>
        <taxon>Flavobacteriia</taxon>
        <taxon>Flavobacteriales</taxon>
        <taxon>Weeksellaceae</taxon>
        <taxon>Ornithobacterium</taxon>
    </lineage>
</organism>
<evidence type="ECO:0000256" key="8">
    <source>
        <dbReference type="ARBA" id="ARBA00023136"/>
    </source>
</evidence>
<dbReference type="InterPro" id="IPR011527">
    <property type="entry name" value="ABC1_TM_dom"/>
</dbReference>
<accession>A0A3R5UUC2</accession>
<keyword evidence="3" id="KW-1003">Cell membrane</keyword>
<dbReference type="InterPro" id="IPR039421">
    <property type="entry name" value="Type_1_exporter"/>
</dbReference>
<dbReference type="GO" id="GO:0005886">
    <property type="term" value="C:plasma membrane"/>
    <property type="evidence" value="ECO:0007669"/>
    <property type="project" value="UniProtKB-SubCell"/>
</dbReference>
<dbReference type="Proteomes" id="UP000287701">
    <property type="component" value="Chromosome"/>
</dbReference>
<dbReference type="GO" id="GO:0016887">
    <property type="term" value="F:ATP hydrolysis activity"/>
    <property type="evidence" value="ECO:0007669"/>
    <property type="project" value="InterPro"/>
</dbReference>
<dbReference type="AlphaFoldDB" id="A0A3R5UUC2"/>
<feature type="transmembrane region" description="Helical" evidence="9">
    <location>
        <begin position="292"/>
        <end position="310"/>
    </location>
</feature>
<dbReference type="RefSeq" id="WP_128500442.1">
    <property type="nucleotide sequence ID" value="NZ_CP035107.1"/>
</dbReference>
<dbReference type="Gene3D" id="3.40.50.300">
    <property type="entry name" value="P-loop containing nucleotide triphosphate hydrolases"/>
    <property type="match status" value="1"/>
</dbReference>
<dbReference type="Pfam" id="PF00664">
    <property type="entry name" value="ABC_membrane"/>
    <property type="match status" value="1"/>
</dbReference>
<dbReference type="PROSITE" id="PS50929">
    <property type="entry name" value="ABC_TM1F"/>
    <property type="match status" value="1"/>
</dbReference>
<dbReference type="InterPro" id="IPR003439">
    <property type="entry name" value="ABC_transporter-like_ATP-bd"/>
</dbReference>
<evidence type="ECO:0000259" key="10">
    <source>
        <dbReference type="PROSITE" id="PS50893"/>
    </source>
</evidence>
<name>A0A3R5UUC2_ORNRH</name>
<protein>
    <submittedName>
        <fullName evidence="12">ABC transporter ATP-binding protein</fullName>
    </submittedName>
</protein>
<evidence type="ECO:0000313" key="12">
    <source>
        <dbReference type="EMBL" id="QAR29926.1"/>
    </source>
</evidence>
<dbReference type="EMBL" id="CP035107">
    <property type="protein sequence ID" value="QAR29926.1"/>
    <property type="molecule type" value="Genomic_DNA"/>
</dbReference>
<feature type="domain" description="ABC transmembrane type-1" evidence="11">
    <location>
        <begin position="64"/>
        <end position="322"/>
    </location>
</feature>
<evidence type="ECO:0000259" key="11">
    <source>
        <dbReference type="PROSITE" id="PS50929"/>
    </source>
</evidence>
<evidence type="ECO:0000256" key="6">
    <source>
        <dbReference type="ARBA" id="ARBA00022840"/>
    </source>
</evidence>
<evidence type="ECO:0000256" key="5">
    <source>
        <dbReference type="ARBA" id="ARBA00022741"/>
    </source>
</evidence>
<feature type="transmembrane region" description="Helical" evidence="9">
    <location>
        <begin position="21"/>
        <end position="45"/>
    </location>
</feature>
<dbReference type="GO" id="GO:0034040">
    <property type="term" value="F:ATPase-coupled lipid transmembrane transporter activity"/>
    <property type="evidence" value="ECO:0007669"/>
    <property type="project" value="TreeGrafter"/>
</dbReference>
<proteinExistence type="predicted"/>
<dbReference type="PROSITE" id="PS50893">
    <property type="entry name" value="ABC_TRANSPORTER_2"/>
    <property type="match status" value="1"/>
</dbReference>
<keyword evidence="7 9" id="KW-1133">Transmembrane helix</keyword>
<feature type="transmembrane region" description="Helical" evidence="9">
    <location>
        <begin position="157"/>
        <end position="176"/>
    </location>
</feature>
<dbReference type="PANTHER" id="PTHR24221">
    <property type="entry name" value="ATP-BINDING CASSETTE SUB-FAMILY B"/>
    <property type="match status" value="1"/>
</dbReference>
<dbReference type="InterPro" id="IPR003593">
    <property type="entry name" value="AAA+_ATPase"/>
</dbReference>
<dbReference type="GO" id="GO:0005524">
    <property type="term" value="F:ATP binding"/>
    <property type="evidence" value="ECO:0007669"/>
    <property type="project" value="UniProtKB-KW"/>
</dbReference>
<keyword evidence="4 9" id="KW-0812">Transmembrane</keyword>
<keyword evidence="2" id="KW-0813">Transport</keyword>
<reference evidence="12 13" key="1">
    <citation type="submission" date="2019-01" db="EMBL/GenBank/DDBJ databases">
        <title>Whole Genome of Ornithobacterium rhinotracheale FARPER-174b.</title>
        <authorList>
            <person name="Tataje-Lavanda L.A."/>
            <person name="Montalvan A."/>
            <person name="Montesinos R."/>
            <person name="Zimic M."/>
            <person name="Fernandez-Sanchez M."/>
            <person name="Fernandez-Diaz M."/>
        </authorList>
    </citation>
    <scope>NUCLEOTIDE SEQUENCE [LARGE SCALE GENOMIC DNA]</scope>
    <source>
        <strain evidence="12 13">FARPER-174b</strain>
    </source>
</reference>
<evidence type="ECO:0000256" key="3">
    <source>
        <dbReference type="ARBA" id="ARBA00022475"/>
    </source>
</evidence>
<dbReference type="GO" id="GO:0140359">
    <property type="term" value="F:ABC-type transporter activity"/>
    <property type="evidence" value="ECO:0007669"/>
    <property type="project" value="InterPro"/>
</dbReference>
<dbReference type="SUPFAM" id="SSF90123">
    <property type="entry name" value="ABC transporter transmembrane region"/>
    <property type="match status" value="1"/>
</dbReference>
<keyword evidence="5" id="KW-0547">Nucleotide-binding</keyword>
<dbReference type="OrthoDB" id="9760358at2"/>
<feature type="transmembrane region" description="Helical" evidence="9">
    <location>
        <begin position="182"/>
        <end position="200"/>
    </location>
</feature>
<gene>
    <name evidence="12" type="ORF">EQP59_00400</name>
</gene>
<sequence length="598" mass="68091">MIKIKSFSLEFLGYIKKHVGIHLYLFILMNAFVGLLDGLGIAMFIPLLSVTGGGDNNFDSLGKLKYFIDSLQNAGIQLNFENVLIVMIVLFILKGILTFLRYIYSARIRLFVIKRMRFTLISKLKKVSYNGYTQYDPGKIQNALTVQVERMVQAMNFCFQAIQSGVMLITYVVLAFLSNWQFAILVAIGGLVSNFVYKYINKATKQAARKLTLTGNTFNSYIIQILSNFKYLKATNYISKYDKKVEKNILETQGLEFRIQKLNAIAESAREPVTVLIIVAVIFIQVSLRQTPFVSIMVSLVYFYRALVYLTSAQGFGNLFINNSAGYEAIMTVFSEFDKDSETKQENTKIETIKEITLKNIDLSYGEKHVLNDISLQIQEKETIALVGESGAGKTTLANVICGLTKPDSGNIYLGQEKLEEKHLNVFRKKVGYITQDPVIFDDTIFNNVTFWDEKTPKNIERFWKCIELVALTNFMNDLDKKEDSPLGSNGVLVSGGQKQRISIARELYKDVELLIMDEATSALDSETENYIKENIERLQGKYTMVIIAHRLSTIKHADTIYVMDKGNIIEKGNYHELYQQNGRFKQMVDLQDLNQKN</sequence>
<evidence type="ECO:0000313" key="13">
    <source>
        <dbReference type="Proteomes" id="UP000287701"/>
    </source>
</evidence>
<feature type="domain" description="ABC transporter" evidence="10">
    <location>
        <begin position="356"/>
        <end position="591"/>
    </location>
</feature>
<dbReference type="InterPro" id="IPR017871">
    <property type="entry name" value="ABC_transporter-like_CS"/>
</dbReference>
<dbReference type="InterPro" id="IPR027417">
    <property type="entry name" value="P-loop_NTPase"/>
</dbReference>
<evidence type="ECO:0000256" key="7">
    <source>
        <dbReference type="ARBA" id="ARBA00022989"/>
    </source>
</evidence>
<dbReference type="SUPFAM" id="SSF52540">
    <property type="entry name" value="P-loop containing nucleoside triphosphate hydrolases"/>
    <property type="match status" value="1"/>
</dbReference>
<evidence type="ECO:0000256" key="9">
    <source>
        <dbReference type="SAM" id="Phobius"/>
    </source>
</evidence>
<keyword evidence="8 9" id="KW-0472">Membrane</keyword>
<evidence type="ECO:0000256" key="2">
    <source>
        <dbReference type="ARBA" id="ARBA00022448"/>
    </source>
</evidence>
<dbReference type="PROSITE" id="PS00211">
    <property type="entry name" value="ABC_TRANSPORTER_1"/>
    <property type="match status" value="1"/>
</dbReference>
<evidence type="ECO:0000256" key="1">
    <source>
        <dbReference type="ARBA" id="ARBA00004651"/>
    </source>
</evidence>
<keyword evidence="6 12" id="KW-0067">ATP-binding</keyword>
<dbReference type="SMART" id="SM00382">
    <property type="entry name" value="AAA"/>
    <property type="match status" value="1"/>
</dbReference>